<evidence type="ECO:0000256" key="4">
    <source>
        <dbReference type="ARBA" id="ARBA00022980"/>
    </source>
</evidence>
<dbReference type="GeneID" id="66059592"/>
<evidence type="ECO:0000256" key="3">
    <source>
        <dbReference type="ARBA" id="ARBA00022946"/>
    </source>
</evidence>
<name>A0A4E9F4J5_BRUMA</name>
<dbReference type="OrthoDB" id="5877983at2759"/>
<dbReference type="EMBL" id="CAAKNF010000192">
    <property type="protein sequence ID" value="VIO91723.1"/>
    <property type="molecule type" value="Genomic_DNA"/>
</dbReference>
<organism evidence="10">
    <name type="scientific">Brugia malayi</name>
    <name type="common">Filarial nematode worm</name>
    <dbReference type="NCBI Taxonomy" id="6279"/>
    <lineage>
        <taxon>Eukaryota</taxon>
        <taxon>Metazoa</taxon>
        <taxon>Ecdysozoa</taxon>
        <taxon>Nematoda</taxon>
        <taxon>Chromadorea</taxon>
        <taxon>Rhabditida</taxon>
        <taxon>Spirurina</taxon>
        <taxon>Spiruromorpha</taxon>
        <taxon>Filarioidea</taxon>
        <taxon>Onchocercidae</taxon>
        <taxon>Brugia</taxon>
    </lineage>
</organism>
<evidence type="ECO:0000256" key="1">
    <source>
        <dbReference type="ARBA" id="ARBA00004173"/>
    </source>
</evidence>
<dbReference type="AlphaFoldDB" id="A0A4E9F4J5"/>
<keyword evidence="5" id="KW-0496">Mitochondrion</keyword>
<comment type="subcellular location">
    <subcellularLocation>
        <location evidence="1">Mitochondrion</location>
    </subcellularLocation>
</comment>
<dbReference type="InterPro" id="IPR026140">
    <property type="entry name" value="Ribosomal_mS26"/>
</dbReference>
<keyword evidence="9" id="KW-0175">Coiled coil</keyword>
<dbReference type="PANTHER" id="PTHR21035">
    <property type="entry name" value="28S RIBOSOMAL PROTEIN S26, MITOCHONDRIAL"/>
    <property type="match status" value="1"/>
</dbReference>
<keyword evidence="4" id="KW-0689">Ribosomal protein</keyword>
<accession>A0A4E9F4J5</accession>
<dbReference type="PANTHER" id="PTHR21035:SF2">
    <property type="entry name" value="SMALL RIBOSOMAL SUBUNIT PROTEIN MS26"/>
    <property type="match status" value="1"/>
</dbReference>
<dbReference type="Pfam" id="PF14943">
    <property type="entry name" value="MRP-S26"/>
    <property type="match status" value="1"/>
</dbReference>
<evidence type="ECO:0000256" key="7">
    <source>
        <dbReference type="ARBA" id="ARBA00035138"/>
    </source>
</evidence>
<proteinExistence type="inferred from homology"/>
<keyword evidence="3" id="KW-0809">Transit peptide</keyword>
<evidence type="ECO:0000256" key="2">
    <source>
        <dbReference type="ARBA" id="ARBA00009672"/>
    </source>
</evidence>
<gene>
    <name evidence="12" type="primary">bma-mrps-26</name>
    <name evidence="10" type="synonym">Bma-mrps-26</name>
    <name evidence="12" type="ORF">Bm2583</name>
    <name evidence="11" type="ORF">BM_BM2583</name>
    <name evidence="10" type="ORF">BM_Bm2583</name>
</gene>
<dbReference type="RefSeq" id="XP_042933136.1">
    <property type="nucleotide sequence ID" value="XM_043077202.1"/>
</dbReference>
<evidence type="ECO:0000256" key="8">
    <source>
        <dbReference type="ARBA" id="ARBA00035344"/>
    </source>
</evidence>
<evidence type="ECO:0000313" key="12">
    <source>
        <dbReference type="WormBase" id="Bm2583"/>
    </source>
</evidence>
<reference evidence="11" key="3">
    <citation type="submission" date="2019-04" db="EMBL/GenBank/DDBJ databases">
        <authorList>
            <person name="Howe K."/>
            <person name="Paulini M."/>
            <person name="Williams G."/>
        </authorList>
    </citation>
    <scope>NUCLEOTIDE SEQUENCE [LARGE SCALE GENOMIC DNA]</scope>
    <source>
        <strain evidence="11">FR3</strain>
    </source>
</reference>
<dbReference type="WormBase" id="Bm2583">
    <property type="protein sequence ID" value="BM48047"/>
    <property type="gene ID" value="WBGene00222844"/>
    <property type="gene designation" value="Bma-mrps-26"/>
</dbReference>
<sequence length="350" mass="41042">MAVSSVLLTGMKYHFGAAYGLLKTSVFGSPSSPNTFFGFGDDLQEARCSFVDIDGEDIEMRWIAISKISHWTLSWESLCLTSDKLMTHQMCVLLSSQRSIFASLFLLETARPKGINLRSCRLISRKIPPPGKPPICPPAKRILYHVVHHRWMRPDVVKELLWRRHVYNNAIVSLRKLFKEEYVRNKYEDMIAKEKREESEEFEYLLSVNEERNREAAERREEREKEELRKMECEYLKSIEKELERKEINIKQRMKEVLQMVERSKYFVTDEILDEKLEEALDNPVVYDYAVDLQGNKYYVPVPEKYIKGTPPRQKGRMYDVTLGTEHYSKLVSFSADSSTNALKEGFKRK</sequence>
<keyword evidence="6" id="KW-0687">Ribonucleoprotein</keyword>
<comment type="similarity">
    <text evidence="2">Belongs to the mitochondrion-specific ribosomal protein mS26 family.</text>
</comment>
<dbReference type="GO" id="GO:0005763">
    <property type="term" value="C:mitochondrial small ribosomal subunit"/>
    <property type="evidence" value="ECO:0007669"/>
    <property type="project" value="InterPro"/>
</dbReference>
<evidence type="ECO:0000313" key="10">
    <source>
        <dbReference type="EMBL" id="CRZ25510.1"/>
    </source>
</evidence>
<evidence type="ECO:0000256" key="9">
    <source>
        <dbReference type="SAM" id="Coils"/>
    </source>
</evidence>
<feature type="coiled-coil region" evidence="9">
    <location>
        <begin position="206"/>
        <end position="256"/>
    </location>
</feature>
<evidence type="ECO:0000313" key="11">
    <source>
        <dbReference type="EMBL" id="VIO91723.1"/>
    </source>
</evidence>
<accession>A0A0H5SBN2</accession>
<evidence type="ECO:0000256" key="6">
    <source>
        <dbReference type="ARBA" id="ARBA00023274"/>
    </source>
</evidence>
<evidence type="ECO:0000256" key="5">
    <source>
        <dbReference type="ARBA" id="ARBA00023128"/>
    </source>
</evidence>
<dbReference type="EMBL" id="LN857010">
    <property type="protein sequence ID" value="CRZ25510.1"/>
    <property type="molecule type" value="Genomic_DNA"/>
</dbReference>
<reference evidence="10" key="2">
    <citation type="submission" date="2012-12" db="EMBL/GenBank/DDBJ databases">
        <authorList>
            <person name="Gao Y.W."/>
            <person name="Fan S.T."/>
            <person name="Sun H.T."/>
            <person name="Wang Z."/>
            <person name="Gao X.L."/>
            <person name="Li Y.G."/>
            <person name="Wang T.C."/>
            <person name="Zhang K."/>
            <person name="Xu W.W."/>
            <person name="Yu Z.J."/>
            <person name="Xia X.Z."/>
        </authorList>
    </citation>
    <scope>NUCLEOTIDE SEQUENCE</scope>
    <source>
        <strain evidence="10">FR3</strain>
    </source>
</reference>
<protein>
    <recommendedName>
        <fullName evidence="7">Small ribosomal subunit protein mS26</fullName>
    </recommendedName>
    <alternativeName>
        <fullName evidence="8">28S ribosomal protein S26, mitochondrial</fullName>
    </alternativeName>
</protein>
<reference evidence="10" key="1">
    <citation type="journal article" date="2007" name="Science">
        <title>Draft genome of the filarial nematode parasite Brugia malayi.</title>
        <authorList>
            <person name="Ghedin E."/>
            <person name="Wang S."/>
            <person name="Spiro D."/>
            <person name="Caler E."/>
            <person name="Zhao Q."/>
            <person name="Crabtree J."/>
            <person name="Allen J.E."/>
            <person name="Delcher A.L."/>
            <person name="Guiliano D.B."/>
            <person name="Miranda-Saavedra D."/>
            <person name="Angiuoli S.V."/>
            <person name="Creasy T."/>
            <person name="Amedeo P."/>
            <person name="Haas B."/>
            <person name="El-Sayed N.M."/>
            <person name="Wortman J.R."/>
            <person name="Feldblyum T."/>
            <person name="Tallon L."/>
            <person name="Schatz M."/>
            <person name="Shumway M."/>
            <person name="Koo H."/>
            <person name="Salzberg S.L."/>
            <person name="Schobel S."/>
            <person name="Pertea M."/>
            <person name="Pop M."/>
            <person name="White O."/>
            <person name="Barton G.J."/>
            <person name="Carlow C.K."/>
            <person name="Crawford M.J."/>
            <person name="Daub J."/>
            <person name="Dimmic M.W."/>
            <person name="Estes C.F."/>
            <person name="Foster J.M."/>
            <person name="Ganatra M."/>
            <person name="Gregory W.F."/>
            <person name="Johnson N.M."/>
            <person name="Jin J."/>
            <person name="Komuniecki R."/>
            <person name="Korf I."/>
            <person name="Kumar S."/>
            <person name="Laney S."/>
            <person name="Li B.W."/>
            <person name="Li W."/>
            <person name="Lindblom T.H."/>
            <person name="Lustigman S."/>
            <person name="Ma D."/>
            <person name="Maina C.V."/>
            <person name="Martin D.M."/>
            <person name="McCarter J.P."/>
            <person name="McReynolds L."/>
            <person name="Mitreva M."/>
            <person name="Nutman T.B."/>
            <person name="Parkinson J."/>
            <person name="Peregrin-Alvarez J.M."/>
            <person name="Poole C."/>
            <person name="Ren Q."/>
            <person name="Saunders L."/>
            <person name="Sluder A.E."/>
            <person name="Smith K."/>
            <person name="Stanke M."/>
            <person name="Unnasch T.R."/>
            <person name="Ware J."/>
            <person name="Wei A.D."/>
            <person name="Weil G."/>
            <person name="Williams D.J."/>
            <person name="Zhang Y."/>
            <person name="Williams S.A."/>
            <person name="Fraser-Liggett C."/>
            <person name="Slatko B."/>
            <person name="Blaxter M.L."/>
            <person name="Scott A.L."/>
        </authorList>
    </citation>
    <scope>NUCLEOTIDE SEQUENCE</scope>
    <source>
        <strain evidence="10">FR3</strain>
    </source>
</reference>